<dbReference type="InterPro" id="IPR018062">
    <property type="entry name" value="HTH_AraC-typ_CS"/>
</dbReference>
<dbReference type="PROSITE" id="PS00041">
    <property type="entry name" value="HTH_ARAC_FAMILY_1"/>
    <property type="match status" value="1"/>
</dbReference>
<dbReference type="PROSITE" id="PS01124">
    <property type="entry name" value="HTH_ARAC_FAMILY_2"/>
    <property type="match status" value="1"/>
</dbReference>
<evidence type="ECO:0000259" key="4">
    <source>
        <dbReference type="PROSITE" id="PS01124"/>
    </source>
</evidence>
<dbReference type="InterPro" id="IPR020449">
    <property type="entry name" value="Tscrpt_reg_AraC-type_HTH"/>
</dbReference>
<dbReference type="InterPro" id="IPR054015">
    <property type="entry name" value="ExsA-like_N"/>
</dbReference>
<protein>
    <submittedName>
        <fullName evidence="5">Exoenzyme S synthesis regulatory protein ExsA</fullName>
    </submittedName>
</protein>
<dbReference type="PANTHER" id="PTHR43280:SF2">
    <property type="entry name" value="HTH-TYPE TRANSCRIPTIONAL REGULATOR EXSA"/>
    <property type="match status" value="1"/>
</dbReference>
<proteinExistence type="predicted"/>
<reference evidence="5 6" key="1">
    <citation type="submission" date="2015-10" db="EMBL/GenBank/DDBJ databases">
        <authorList>
            <person name="Rovetto F.F."/>
            <person name="Cocolin L.L."/>
            <person name="Illeghems K.K."/>
            <person name="Van Nieuwerbuegh F.F."/>
            <person name="Houf K.K."/>
        </authorList>
    </citation>
    <scope>NUCLEOTIDE SEQUENCE [LARGE SCALE GENOMIC DNA]</scope>
    <source>
        <strain evidence="5 6">LMG 24486</strain>
    </source>
</reference>
<evidence type="ECO:0000256" key="1">
    <source>
        <dbReference type="ARBA" id="ARBA00023015"/>
    </source>
</evidence>
<dbReference type="SMART" id="SM00342">
    <property type="entry name" value="HTH_ARAC"/>
    <property type="match status" value="1"/>
</dbReference>
<dbReference type="Pfam" id="PF22200">
    <property type="entry name" value="ExsA_N"/>
    <property type="match status" value="1"/>
</dbReference>
<evidence type="ECO:0000313" key="6">
    <source>
        <dbReference type="Proteomes" id="UP000092987"/>
    </source>
</evidence>
<evidence type="ECO:0000256" key="3">
    <source>
        <dbReference type="ARBA" id="ARBA00023163"/>
    </source>
</evidence>
<keyword evidence="2" id="KW-0238">DNA-binding</keyword>
<keyword evidence="1" id="KW-0805">Transcription regulation</keyword>
<dbReference type="PRINTS" id="PR00032">
    <property type="entry name" value="HTHARAC"/>
</dbReference>
<evidence type="ECO:0000313" key="5">
    <source>
        <dbReference type="EMBL" id="OCL95680.1"/>
    </source>
</evidence>
<evidence type="ECO:0000256" key="2">
    <source>
        <dbReference type="ARBA" id="ARBA00023125"/>
    </source>
</evidence>
<dbReference type="InterPro" id="IPR009057">
    <property type="entry name" value="Homeodomain-like_sf"/>
</dbReference>
<dbReference type="Proteomes" id="UP000092987">
    <property type="component" value="Unassembled WGS sequence"/>
</dbReference>
<name>A0A1C7WPJ7_9BACT</name>
<gene>
    <name evidence="5" type="primary">exsA</name>
    <name evidence="5" type="ORF">AA347_01158</name>
</gene>
<comment type="caution">
    <text evidence="5">The sequence shown here is derived from an EMBL/GenBank/DDBJ whole genome shotgun (WGS) entry which is preliminary data.</text>
</comment>
<dbReference type="SUPFAM" id="SSF46689">
    <property type="entry name" value="Homeodomain-like"/>
    <property type="match status" value="1"/>
</dbReference>
<dbReference type="PANTHER" id="PTHR43280">
    <property type="entry name" value="ARAC-FAMILY TRANSCRIPTIONAL REGULATOR"/>
    <property type="match status" value="1"/>
</dbReference>
<sequence length="283" mass="34082">MTYIVPNYFIEKSDNRIFNLDDIYCLSYITKYRDNFLSIRNTMHTMIIPLVGQKIITTKKETIDINSSNICFLYQNNYFLSKRINNNSKYKSIILFFNDKFVLDFVKKYKIEIDKKAEIELFNFNYDSFDEIKINIKLIGNYLAKEFSKPLLKLKIEELFLLVLEKDEISLIYFFNKIMNTTRHRIKYILEANLDLIFTFEDICNITRETSAKIRKYFKDELNTTPKLWINQKRLEKASFLLKNTDDSITKIATSCGYSSVSWFILEFKRIYKFTPKEYRYKM</sequence>
<organism evidence="5 6">
    <name type="scientific">Aliarcobacter thereius LMG 24486</name>
    <dbReference type="NCBI Taxonomy" id="1032240"/>
    <lineage>
        <taxon>Bacteria</taxon>
        <taxon>Pseudomonadati</taxon>
        <taxon>Campylobacterota</taxon>
        <taxon>Epsilonproteobacteria</taxon>
        <taxon>Campylobacterales</taxon>
        <taxon>Arcobacteraceae</taxon>
        <taxon>Aliarcobacter</taxon>
    </lineage>
</organism>
<dbReference type="InterPro" id="IPR018060">
    <property type="entry name" value="HTH_AraC"/>
</dbReference>
<keyword evidence="6" id="KW-1185">Reference proteome</keyword>
<dbReference type="Pfam" id="PF12833">
    <property type="entry name" value="HTH_18"/>
    <property type="match status" value="1"/>
</dbReference>
<dbReference type="EMBL" id="LLKQ01000001">
    <property type="protein sequence ID" value="OCL95680.1"/>
    <property type="molecule type" value="Genomic_DNA"/>
</dbReference>
<accession>A0A1C7WPJ7</accession>
<keyword evidence="3" id="KW-0804">Transcription</keyword>
<dbReference type="Gene3D" id="1.10.10.60">
    <property type="entry name" value="Homeodomain-like"/>
    <property type="match status" value="1"/>
</dbReference>
<feature type="domain" description="HTH araC/xylS-type" evidence="4">
    <location>
        <begin position="184"/>
        <end position="282"/>
    </location>
</feature>